<name>A0A699XIT2_TANCI</name>
<gene>
    <name evidence="1" type="ORF">Tci_929715</name>
</gene>
<dbReference type="AlphaFoldDB" id="A0A699XIT2"/>
<proteinExistence type="predicted"/>
<comment type="caution">
    <text evidence="1">The sequence shown here is derived from an EMBL/GenBank/DDBJ whole genome shotgun (WGS) entry which is preliminary data.</text>
</comment>
<dbReference type="EMBL" id="BKCJ011844484">
    <property type="protein sequence ID" value="GFD57746.1"/>
    <property type="molecule type" value="Genomic_DNA"/>
</dbReference>
<accession>A0A699XIT2</accession>
<feature type="non-terminal residue" evidence="1">
    <location>
        <position position="84"/>
    </location>
</feature>
<feature type="non-terminal residue" evidence="1">
    <location>
        <position position="1"/>
    </location>
</feature>
<evidence type="ECO:0000313" key="1">
    <source>
        <dbReference type="EMBL" id="GFD57746.1"/>
    </source>
</evidence>
<protein>
    <submittedName>
        <fullName evidence="1">Uncharacterized protein</fullName>
    </submittedName>
</protein>
<organism evidence="1">
    <name type="scientific">Tanacetum cinerariifolium</name>
    <name type="common">Dalmatian daisy</name>
    <name type="synonym">Chrysanthemum cinerariifolium</name>
    <dbReference type="NCBI Taxonomy" id="118510"/>
    <lineage>
        <taxon>Eukaryota</taxon>
        <taxon>Viridiplantae</taxon>
        <taxon>Streptophyta</taxon>
        <taxon>Embryophyta</taxon>
        <taxon>Tracheophyta</taxon>
        <taxon>Spermatophyta</taxon>
        <taxon>Magnoliopsida</taxon>
        <taxon>eudicotyledons</taxon>
        <taxon>Gunneridae</taxon>
        <taxon>Pentapetalae</taxon>
        <taxon>asterids</taxon>
        <taxon>campanulids</taxon>
        <taxon>Asterales</taxon>
        <taxon>Asteraceae</taxon>
        <taxon>Asteroideae</taxon>
        <taxon>Anthemideae</taxon>
        <taxon>Anthemidinae</taxon>
        <taxon>Tanacetum</taxon>
    </lineage>
</organism>
<sequence length="84" mass="9767">LSLLMLWRRVVARSHRALCRLPEVGEEESATITDENVRRLDVKMPQYRRARASGLYRAICDIVDRSHSVDDSEERTPQAMIQQD</sequence>
<reference evidence="1" key="1">
    <citation type="journal article" date="2019" name="Sci. Rep.">
        <title>Draft genome of Tanacetum cinerariifolium, the natural source of mosquito coil.</title>
        <authorList>
            <person name="Yamashiro T."/>
            <person name="Shiraishi A."/>
            <person name="Satake H."/>
            <person name="Nakayama K."/>
        </authorList>
    </citation>
    <scope>NUCLEOTIDE SEQUENCE</scope>
</reference>